<keyword evidence="6" id="KW-0963">Cytoplasm</keyword>
<dbReference type="EMBL" id="RYZH01000035">
    <property type="protein sequence ID" value="RUL85912.1"/>
    <property type="molecule type" value="Genomic_DNA"/>
</dbReference>
<dbReference type="Gene3D" id="3.30.230.40">
    <property type="entry name" value="Imidazole glycerol phosphate dehydratase, domain 1"/>
    <property type="match status" value="2"/>
</dbReference>
<name>A0A432MGP1_9BACT</name>
<dbReference type="PROSITE" id="PS00954">
    <property type="entry name" value="IGP_DEHYDRATASE_1"/>
    <property type="match status" value="1"/>
</dbReference>
<gene>
    <name evidence="6 8" type="primary">hisB</name>
    <name evidence="8" type="ORF">TsocGM_17220</name>
</gene>
<comment type="subcellular location">
    <subcellularLocation>
        <location evidence="6 7">Cytoplasm</location>
    </subcellularLocation>
</comment>
<reference evidence="8 9" key="2">
    <citation type="submission" date="2019-01" db="EMBL/GenBank/DDBJ databases">
        <title>Tautonia sociabilis, a novel thermotolerant planctomycete of Isosphaeraceae family, isolated from a 4000 m deep subterranean habitat.</title>
        <authorList>
            <person name="Kovaleva O.L."/>
            <person name="Elcheninov A.G."/>
            <person name="Van Heerden E."/>
            <person name="Toshchakov S.V."/>
            <person name="Novikov A."/>
            <person name="Bonch-Osmolovskaya E.A."/>
            <person name="Kublanov I.V."/>
        </authorList>
    </citation>
    <scope>NUCLEOTIDE SEQUENCE [LARGE SCALE GENOMIC DNA]</scope>
    <source>
        <strain evidence="8 9">GM2012</strain>
    </source>
</reference>
<keyword evidence="3 6" id="KW-0028">Amino-acid biosynthesis</keyword>
<keyword evidence="9" id="KW-1185">Reference proteome</keyword>
<evidence type="ECO:0000256" key="7">
    <source>
        <dbReference type="RuleBase" id="RU000599"/>
    </source>
</evidence>
<dbReference type="CDD" id="cd07914">
    <property type="entry name" value="IGPD"/>
    <property type="match status" value="1"/>
</dbReference>
<dbReference type="OrthoDB" id="9790411at2"/>
<dbReference type="NCBIfam" id="NF002114">
    <property type="entry name" value="PRK00951.2-4"/>
    <property type="match status" value="1"/>
</dbReference>
<comment type="pathway">
    <text evidence="1 6 7">Amino-acid biosynthesis; L-histidine biosynthesis; L-histidine from 5-phospho-alpha-D-ribose 1-diphosphate: step 6/9.</text>
</comment>
<keyword evidence="5 6" id="KW-0456">Lyase</keyword>
<dbReference type="GO" id="GO:0000105">
    <property type="term" value="P:L-histidine biosynthetic process"/>
    <property type="evidence" value="ECO:0007669"/>
    <property type="project" value="UniProtKB-UniRule"/>
</dbReference>
<dbReference type="GO" id="GO:0005737">
    <property type="term" value="C:cytoplasm"/>
    <property type="evidence" value="ECO:0007669"/>
    <property type="project" value="UniProtKB-SubCell"/>
</dbReference>
<dbReference type="HAMAP" id="MF_00076">
    <property type="entry name" value="HisB"/>
    <property type="match status" value="1"/>
</dbReference>
<protein>
    <recommendedName>
        <fullName evidence="2 6">Imidazoleglycerol-phosphate dehydratase</fullName>
        <shortName evidence="6">IGPD</shortName>
        <ecNumber evidence="6 7">4.2.1.19</ecNumber>
    </recommendedName>
</protein>
<evidence type="ECO:0000313" key="8">
    <source>
        <dbReference type="EMBL" id="RUL85912.1"/>
    </source>
</evidence>
<dbReference type="InterPro" id="IPR020568">
    <property type="entry name" value="Ribosomal_Su5_D2-typ_SF"/>
</dbReference>
<dbReference type="EC" id="4.2.1.19" evidence="6 7"/>
<dbReference type="PANTHER" id="PTHR23133">
    <property type="entry name" value="IMIDAZOLEGLYCEROL-PHOSPHATE DEHYDRATASE HIS7"/>
    <property type="match status" value="1"/>
</dbReference>
<dbReference type="InterPro" id="IPR020565">
    <property type="entry name" value="ImidazoleglycerP_deHydtase_CS"/>
</dbReference>
<sequence>MSELRLAVPDRSAEIVRKTKETDIRLVLGIDGDGRSSVQTGVGFLDHMLDGFARHGSCNLEVRCEGDRHVDDHHSTEDVGICLGLAIDQALGDRAGIRRFGHAILPMDEALVLCAIDLGGRPFFSWEASLPTPKVGTFDTELVPEFWRSVATLGRMNLHVRLLSGSNSHHVIEAIFKGLARALRDAWEPDPRCGGIPSTKGSL</sequence>
<dbReference type="InterPro" id="IPR038494">
    <property type="entry name" value="IGPD_sf"/>
</dbReference>
<dbReference type="PANTHER" id="PTHR23133:SF2">
    <property type="entry name" value="IMIDAZOLEGLYCEROL-PHOSPHATE DEHYDRATASE"/>
    <property type="match status" value="1"/>
</dbReference>
<dbReference type="NCBIfam" id="NF002111">
    <property type="entry name" value="PRK00951.2-1"/>
    <property type="match status" value="1"/>
</dbReference>
<evidence type="ECO:0000256" key="5">
    <source>
        <dbReference type="ARBA" id="ARBA00023239"/>
    </source>
</evidence>
<accession>A0A432MGP1</accession>
<comment type="catalytic activity">
    <reaction evidence="6 7">
        <text>D-erythro-1-(imidazol-4-yl)glycerol 3-phosphate = 3-(imidazol-4-yl)-2-oxopropyl phosphate + H2O</text>
        <dbReference type="Rhea" id="RHEA:11040"/>
        <dbReference type="ChEBI" id="CHEBI:15377"/>
        <dbReference type="ChEBI" id="CHEBI:57766"/>
        <dbReference type="ChEBI" id="CHEBI:58278"/>
        <dbReference type="EC" id="4.2.1.19"/>
    </reaction>
</comment>
<dbReference type="SUPFAM" id="SSF54211">
    <property type="entry name" value="Ribosomal protein S5 domain 2-like"/>
    <property type="match status" value="2"/>
</dbReference>
<evidence type="ECO:0000256" key="4">
    <source>
        <dbReference type="ARBA" id="ARBA00023102"/>
    </source>
</evidence>
<evidence type="ECO:0000256" key="1">
    <source>
        <dbReference type="ARBA" id="ARBA00005047"/>
    </source>
</evidence>
<dbReference type="FunFam" id="3.30.230.40:FF:000003">
    <property type="entry name" value="Imidazoleglycerol-phosphate dehydratase HisB"/>
    <property type="match status" value="1"/>
</dbReference>
<dbReference type="Proteomes" id="UP000280296">
    <property type="component" value="Unassembled WGS sequence"/>
</dbReference>
<evidence type="ECO:0000313" key="9">
    <source>
        <dbReference type="Proteomes" id="UP000280296"/>
    </source>
</evidence>
<evidence type="ECO:0000256" key="6">
    <source>
        <dbReference type="HAMAP-Rule" id="MF_00076"/>
    </source>
</evidence>
<keyword evidence="4 6" id="KW-0368">Histidine biosynthesis</keyword>
<evidence type="ECO:0000256" key="3">
    <source>
        <dbReference type="ARBA" id="ARBA00022605"/>
    </source>
</evidence>
<dbReference type="PROSITE" id="PS00955">
    <property type="entry name" value="IGP_DEHYDRATASE_2"/>
    <property type="match status" value="1"/>
</dbReference>
<dbReference type="GO" id="GO:0004424">
    <property type="term" value="F:imidazoleglycerol-phosphate dehydratase activity"/>
    <property type="evidence" value="ECO:0007669"/>
    <property type="project" value="UniProtKB-UniRule"/>
</dbReference>
<organism evidence="8 9">
    <name type="scientific">Tautonia sociabilis</name>
    <dbReference type="NCBI Taxonomy" id="2080755"/>
    <lineage>
        <taxon>Bacteria</taxon>
        <taxon>Pseudomonadati</taxon>
        <taxon>Planctomycetota</taxon>
        <taxon>Planctomycetia</taxon>
        <taxon>Isosphaerales</taxon>
        <taxon>Isosphaeraceae</taxon>
        <taxon>Tautonia</taxon>
    </lineage>
</organism>
<dbReference type="Pfam" id="PF00475">
    <property type="entry name" value="IGPD"/>
    <property type="match status" value="1"/>
</dbReference>
<reference evidence="8 9" key="1">
    <citation type="submission" date="2018-12" db="EMBL/GenBank/DDBJ databases">
        <authorList>
            <person name="Toschakov S.V."/>
        </authorList>
    </citation>
    <scope>NUCLEOTIDE SEQUENCE [LARGE SCALE GENOMIC DNA]</scope>
    <source>
        <strain evidence="8 9">GM2012</strain>
    </source>
</reference>
<evidence type="ECO:0000256" key="2">
    <source>
        <dbReference type="ARBA" id="ARBA00016664"/>
    </source>
</evidence>
<dbReference type="UniPathway" id="UPA00031">
    <property type="reaction ID" value="UER00011"/>
</dbReference>
<comment type="caution">
    <text evidence="8">The sequence shown here is derived from an EMBL/GenBank/DDBJ whole genome shotgun (WGS) entry which is preliminary data.</text>
</comment>
<dbReference type="InterPro" id="IPR000807">
    <property type="entry name" value="ImidazoleglycerolP_deHydtase"/>
</dbReference>
<proteinExistence type="inferred from homology"/>
<comment type="similarity">
    <text evidence="6 7">Belongs to the imidazoleglycerol-phosphate dehydratase family.</text>
</comment>
<dbReference type="FunFam" id="3.30.230.40:FF:000001">
    <property type="entry name" value="Imidazoleglycerol-phosphate dehydratase HisB"/>
    <property type="match status" value="1"/>
</dbReference>
<dbReference type="AlphaFoldDB" id="A0A432MGP1"/>